<dbReference type="RefSeq" id="WP_048384148.1">
    <property type="nucleotide sequence ID" value="NZ_CP011494.1"/>
</dbReference>
<dbReference type="PATRIC" id="fig|330734.3.peg.513"/>
<gene>
    <name evidence="2" type="ORF">ABA45_02295</name>
</gene>
<evidence type="ECO:0000313" key="3">
    <source>
        <dbReference type="Proteomes" id="UP000036406"/>
    </source>
</evidence>
<feature type="transmembrane region" description="Helical" evidence="1">
    <location>
        <begin position="6"/>
        <end position="27"/>
    </location>
</feature>
<protein>
    <recommendedName>
        <fullName evidence="4">DUF4760 domain-containing protein</fullName>
    </recommendedName>
</protein>
<dbReference type="Proteomes" id="UP000036406">
    <property type="component" value="Chromosome"/>
</dbReference>
<dbReference type="EMBL" id="CP011494">
    <property type="protein sequence ID" value="AKO51390.1"/>
    <property type="molecule type" value="Genomic_DNA"/>
</dbReference>
<evidence type="ECO:0000313" key="2">
    <source>
        <dbReference type="EMBL" id="AKO51390.1"/>
    </source>
</evidence>
<keyword evidence="1" id="KW-1133">Transmembrane helix</keyword>
<dbReference type="KEGG" id="mpq:ABA45_02295"/>
<sequence>MSESVIAALVGAIVGGFIVYFSALCVYRRSALSQAAARFRSQFVEEIMLLEKGSLDVTRVLTNEAYTKHLKAKIEFEPYLRAGELKYFTEAWNRYFQYRGFFIGQKVAPGSMNVRKDEIPKAVEILQDLFFYTQQK</sequence>
<keyword evidence="1" id="KW-0472">Membrane</keyword>
<proteinExistence type="predicted"/>
<accession>A0A0H4I193</accession>
<keyword evidence="1" id="KW-0812">Transmembrane</keyword>
<reference evidence="2 3" key="1">
    <citation type="submission" date="2015-05" db="EMBL/GenBank/DDBJ databases">
        <title>Complete genome of Marinobacter psychrophilus strain 20041T isolated from sea-ice of the Canadian Basin.</title>
        <authorList>
            <person name="Song L."/>
            <person name="Ren L."/>
            <person name="Yu Y."/>
            <person name="Wang X."/>
        </authorList>
    </citation>
    <scope>NUCLEOTIDE SEQUENCE [LARGE SCALE GENOMIC DNA]</scope>
    <source>
        <strain evidence="2 3">20041</strain>
    </source>
</reference>
<dbReference type="STRING" id="330734.ABA45_02295"/>
<evidence type="ECO:0008006" key="4">
    <source>
        <dbReference type="Google" id="ProtNLM"/>
    </source>
</evidence>
<organism evidence="2 3">
    <name type="scientific">Marinobacter psychrophilus</name>
    <dbReference type="NCBI Taxonomy" id="330734"/>
    <lineage>
        <taxon>Bacteria</taxon>
        <taxon>Pseudomonadati</taxon>
        <taxon>Pseudomonadota</taxon>
        <taxon>Gammaproteobacteria</taxon>
        <taxon>Pseudomonadales</taxon>
        <taxon>Marinobacteraceae</taxon>
        <taxon>Marinobacter</taxon>
    </lineage>
</organism>
<dbReference type="AlphaFoldDB" id="A0A0H4I193"/>
<name>A0A0H4I193_9GAMM</name>
<evidence type="ECO:0000256" key="1">
    <source>
        <dbReference type="SAM" id="Phobius"/>
    </source>
</evidence>
<keyword evidence="3" id="KW-1185">Reference proteome</keyword>